<name>A0A511QCV8_9VIBR</name>
<evidence type="ECO:0000313" key="4">
    <source>
        <dbReference type="Proteomes" id="UP000321922"/>
    </source>
</evidence>
<evidence type="ECO:0000256" key="1">
    <source>
        <dbReference type="SAM" id="MobiDB-lite"/>
    </source>
</evidence>
<keyword evidence="4" id="KW-1185">Reference proteome</keyword>
<dbReference type="NCBIfam" id="TIGR03362">
    <property type="entry name" value="VI_chp_7"/>
    <property type="match status" value="1"/>
</dbReference>
<proteinExistence type="predicted"/>
<dbReference type="OrthoDB" id="1522895at2"/>
<dbReference type="RefSeq" id="WP_039982843.1">
    <property type="nucleotide sequence ID" value="NZ_BAOJ01000140.1"/>
</dbReference>
<dbReference type="PANTHER" id="PTHR37024:SF3">
    <property type="entry name" value="TYPE VI SECRETION SYSTEM PROTEIN TSSA"/>
    <property type="match status" value="1"/>
</dbReference>
<dbReference type="EMBL" id="BJXJ01000009">
    <property type="protein sequence ID" value="GEM75140.1"/>
    <property type="molecule type" value="Genomic_DNA"/>
</dbReference>
<evidence type="ECO:0000313" key="3">
    <source>
        <dbReference type="EMBL" id="GEM75140.1"/>
    </source>
</evidence>
<dbReference type="InterPro" id="IPR017739">
    <property type="entry name" value="T6SS-assoc_VCA0119"/>
</dbReference>
<dbReference type="Pfam" id="PF16989">
    <property type="entry name" value="T6SS_VasJ"/>
    <property type="match status" value="1"/>
</dbReference>
<comment type="caution">
    <text evidence="3">The sequence shown here is derived from an EMBL/GenBank/DDBJ whole genome shotgun (WGS) entry which is preliminary data.</text>
</comment>
<protein>
    <submittedName>
        <fullName evidence="3">Type VI secretion-associated protein</fullName>
    </submittedName>
</protein>
<dbReference type="InterPro" id="IPR010657">
    <property type="entry name" value="ImpA_N"/>
</dbReference>
<dbReference type="AlphaFoldDB" id="A0A511QCV8"/>
<sequence>MSVVDIERLLAPISESQPVGEDAKYEFCYEMMESEVKKFGSLFGETVDWQVVKDHAVEVLEHHSKDIKALCYLIRALLEEEGLQGFHRGLSLFNGALNEFESHLYPTRKRARDSAILWLSEQFELVVQQLEQSLPSSDVINDCVKLIGSVQGKFDELYPDSETDFFAIRGKLNTLAQRAALGASEEVRQPSVNPSATVSEVATSEVLESIPEQQKEVFQPENDKPVQVQVPVDKKPDLSASTPVKRQSTPQKQVDIDTDFSSPTASMRTLNKVAEVMLNANPAEPLAYRIYRYITWAETDGLPTSNNGKTELGSPVSSDQLAEYTDKAQQESDIDSVKRLEKVLIYSPFWVTGHFLVYSMLKNLGLNDAAEAVLQETQSFVDSFPGIEKLSFKNSMPFADEAALNWLASQRSAHSGSHSMIKTVVISEEASMPMEDITLENFGEFAAEIAQKLDLDSSGRGQFILYLQLITAYQTAGLYPLCLPYLEKGWEICNAFNLVNWEPHLSMQLENLIRVTLHTLFEKKDLLPQKYEMWESIYG</sequence>
<organism evidence="3 4">
    <name type="scientific">Vibrio sagamiensis NBRC 104589</name>
    <dbReference type="NCBI Taxonomy" id="1219064"/>
    <lineage>
        <taxon>Bacteria</taxon>
        <taxon>Pseudomonadati</taxon>
        <taxon>Pseudomonadota</taxon>
        <taxon>Gammaproteobacteria</taxon>
        <taxon>Vibrionales</taxon>
        <taxon>Vibrionaceae</taxon>
        <taxon>Vibrio</taxon>
    </lineage>
</organism>
<feature type="region of interest" description="Disordered" evidence="1">
    <location>
        <begin position="214"/>
        <end position="260"/>
    </location>
</feature>
<dbReference type="PANTHER" id="PTHR37024">
    <property type="entry name" value="TYPE VI SECRETION SYSTEM DUF2094 AND IMPA-RELATED DOMAIN PROTEIN"/>
    <property type="match status" value="1"/>
</dbReference>
<accession>A0A511QCV8</accession>
<dbReference type="Pfam" id="PF06812">
    <property type="entry name" value="ImpA_N"/>
    <property type="match status" value="1"/>
</dbReference>
<reference evidence="3 4" key="1">
    <citation type="submission" date="2019-07" db="EMBL/GenBank/DDBJ databases">
        <title>Whole genome shotgun sequence of Vibrio sagamiensis NBRC 104589.</title>
        <authorList>
            <person name="Hosoyama A."/>
            <person name="Uohara A."/>
            <person name="Ohji S."/>
            <person name="Ichikawa N."/>
        </authorList>
    </citation>
    <scope>NUCLEOTIDE SEQUENCE [LARGE SCALE GENOMIC DNA]</scope>
    <source>
        <strain evidence="3 4">NBRC 104589</strain>
    </source>
</reference>
<feature type="compositionally biased region" description="Polar residues" evidence="1">
    <location>
        <begin position="239"/>
        <end position="252"/>
    </location>
</feature>
<evidence type="ECO:0000259" key="2">
    <source>
        <dbReference type="Pfam" id="PF06812"/>
    </source>
</evidence>
<feature type="domain" description="ImpA N-terminal" evidence="2">
    <location>
        <begin position="10"/>
        <end position="119"/>
    </location>
</feature>
<gene>
    <name evidence="3" type="ORF">VSA01S_12520</name>
</gene>
<dbReference type="Proteomes" id="UP000321922">
    <property type="component" value="Unassembled WGS sequence"/>
</dbReference>